<dbReference type="InterPro" id="IPR004710">
    <property type="entry name" value="Bilac:Na_transpt"/>
</dbReference>
<dbReference type="Gene3D" id="1.20.1530.20">
    <property type="match status" value="1"/>
</dbReference>
<reference evidence="2" key="1">
    <citation type="submission" date="2024-07" db="EMBL/GenBank/DDBJ databases">
        <title>Halotolerant mesophilic bacterium Ornithinibacillus sp. 4-3, sp. nov., isolated from soil.</title>
        <authorList>
            <person name="Sidarenka A.V."/>
            <person name="Guliayeva D.E."/>
            <person name="Leanovich S.I."/>
            <person name="Hileuskaya K.S."/>
            <person name="Akhremchuk A.E."/>
            <person name="Sikolenko M.A."/>
            <person name="Valentovich L.N."/>
        </authorList>
    </citation>
    <scope>NUCLEOTIDE SEQUENCE</scope>
    <source>
        <strain evidence="2">4-3</strain>
    </source>
</reference>
<dbReference type="RefSeq" id="WP_368653243.1">
    <property type="nucleotide sequence ID" value="NZ_CP162599.1"/>
</dbReference>
<proteinExistence type="predicted"/>
<dbReference type="InterPro" id="IPR016833">
    <property type="entry name" value="Put_Na-Bile_cotransptr"/>
</dbReference>
<dbReference type="PANTHER" id="PTHR10361:SF28">
    <property type="entry name" value="P3 PROTEIN-RELATED"/>
    <property type="match status" value="1"/>
</dbReference>
<evidence type="ECO:0000256" key="1">
    <source>
        <dbReference type="SAM" id="Phobius"/>
    </source>
</evidence>
<feature type="transmembrane region" description="Helical" evidence="1">
    <location>
        <begin position="97"/>
        <end position="118"/>
    </location>
</feature>
<evidence type="ECO:0000313" key="2">
    <source>
        <dbReference type="EMBL" id="XDK32555.1"/>
    </source>
</evidence>
<accession>A0AB39HQK7</accession>
<dbReference type="AlphaFoldDB" id="A0AB39HQK7"/>
<organism evidence="2">
    <name type="scientific">Ornithinibacillus sp. 4-3</name>
    <dbReference type="NCBI Taxonomy" id="3231488"/>
    <lineage>
        <taxon>Bacteria</taxon>
        <taxon>Bacillati</taxon>
        <taxon>Bacillota</taxon>
        <taxon>Bacilli</taxon>
        <taxon>Bacillales</taxon>
        <taxon>Bacillaceae</taxon>
        <taxon>Ornithinibacillus</taxon>
    </lineage>
</organism>
<protein>
    <submittedName>
        <fullName evidence="2">Bile acid:sodium symporter family protein</fullName>
    </submittedName>
</protein>
<feature type="transmembrane region" description="Helical" evidence="1">
    <location>
        <begin position="125"/>
        <end position="148"/>
    </location>
</feature>
<feature type="transmembrane region" description="Helical" evidence="1">
    <location>
        <begin position="257"/>
        <end position="279"/>
    </location>
</feature>
<dbReference type="PANTHER" id="PTHR10361">
    <property type="entry name" value="SODIUM-BILE ACID COTRANSPORTER"/>
    <property type="match status" value="1"/>
</dbReference>
<dbReference type="InterPro" id="IPR038770">
    <property type="entry name" value="Na+/solute_symporter_sf"/>
</dbReference>
<feature type="transmembrane region" description="Helical" evidence="1">
    <location>
        <begin position="285"/>
        <end position="305"/>
    </location>
</feature>
<keyword evidence="1" id="KW-0812">Transmembrane</keyword>
<feature type="transmembrane region" description="Helical" evidence="1">
    <location>
        <begin position="12"/>
        <end position="28"/>
    </location>
</feature>
<keyword evidence="1" id="KW-1133">Transmembrane helix</keyword>
<feature type="transmembrane region" description="Helical" evidence="1">
    <location>
        <begin position="67"/>
        <end position="85"/>
    </location>
</feature>
<keyword evidence="1" id="KW-0472">Membrane</keyword>
<feature type="transmembrane region" description="Helical" evidence="1">
    <location>
        <begin position="34"/>
        <end position="55"/>
    </location>
</feature>
<sequence length="321" mass="35371">MLNQLNRKLQMLMPILTPLSLVIGVLLQDIGNQLLFLIPWIFAFMTFSSSLGMSAKDAKSFSTYPKTILFFIAFLHILMPLWAYFLASNIFNDHLLTIGFIISVAIPTGITSVIWVSICRGNLPLCLSIVLIDTLIAPFILPVLLKVAAGTNIALDTTSLFLNLLWMIVLPSILGVLLNEYSKGKIQATLAPKLAPFSKLGIFAVVMINSSAVAPYIEKITWELVGVIALVLFISISGYFIALLLGHLLWRDPTIVITFVFVGGMRNIAVGVVIATSFFPPKVAMPVVFGMLFQQVLASILSRVVDKYQRRVNLRLKATSI</sequence>
<gene>
    <name evidence="2" type="ORF">AB4Y30_16345</name>
</gene>
<feature type="transmembrane region" description="Helical" evidence="1">
    <location>
        <begin position="160"/>
        <end position="179"/>
    </location>
</feature>
<dbReference type="Pfam" id="PF13593">
    <property type="entry name" value="SBF_like"/>
    <property type="match status" value="1"/>
</dbReference>
<dbReference type="EMBL" id="CP162599">
    <property type="protein sequence ID" value="XDK32555.1"/>
    <property type="molecule type" value="Genomic_DNA"/>
</dbReference>
<feature type="transmembrane region" description="Helical" evidence="1">
    <location>
        <begin position="224"/>
        <end position="245"/>
    </location>
</feature>
<feature type="transmembrane region" description="Helical" evidence="1">
    <location>
        <begin position="200"/>
        <end position="218"/>
    </location>
</feature>
<name>A0AB39HQK7_9BACI</name>